<proteinExistence type="predicted"/>
<protein>
    <submittedName>
        <fullName evidence="1">Uncharacterized protein</fullName>
    </submittedName>
</protein>
<dbReference type="EMBL" id="JASBWR010000015">
    <property type="protein sequence ID" value="KAJ9109884.1"/>
    <property type="molecule type" value="Genomic_DNA"/>
</dbReference>
<comment type="caution">
    <text evidence="1">The sequence shown here is derived from an EMBL/GenBank/DDBJ whole genome shotgun (WGS) entry which is preliminary data.</text>
</comment>
<evidence type="ECO:0000313" key="2">
    <source>
        <dbReference type="Proteomes" id="UP001241377"/>
    </source>
</evidence>
<evidence type="ECO:0000313" key="1">
    <source>
        <dbReference type="EMBL" id="KAJ9109884.1"/>
    </source>
</evidence>
<gene>
    <name evidence="1" type="ORF">QFC19_001863</name>
</gene>
<organism evidence="1 2">
    <name type="scientific">Naganishia cerealis</name>
    <dbReference type="NCBI Taxonomy" id="610337"/>
    <lineage>
        <taxon>Eukaryota</taxon>
        <taxon>Fungi</taxon>
        <taxon>Dikarya</taxon>
        <taxon>Basidiomycota</taxon>
        <taxon>Agaricomycotina</taxon>
        <taxon>Tremellomycetes</taxon>
        <taxon>Filobasidiales</taxon>
        <taxon>Filobasidiaceae</taxon>
        <taxon>Naganishia</taxon>
    </lineage>
</organism>
<sequence length="237" mass="25472">MSNLKRKGADNGVQQSDLLRLLEDLGTDSPIKPMEEYDLPSMRPSSLAQYDLPSSKASTLSGIDQPRAVSSPMERRASDGMITAQSSQGTTLVQEKETPSPSYPYSRQSSRQQRGPTPPSGSSLSSVKSSYSALSQRSSDTNGLTDSATLNSVSSLAITPELTTEENTHSGVSGSGSSRFMPSAGRTFNRTVSAPIQMGRHGSTPNDEYEELSLTNRKRVEQSRAAMLDSRREASST</sequence>
<name>A0ACC2WDQ9_9TREE</name>
<dbReference type="Proteomes" id="UP001241377">
    <property type="component" value="Unassembled WGS sequence"/>
</dbReference>
<accession>A0ACC2WDQ9</accession>
<reference evidence="1" key="1">
    <citation type="submission" date="2023-04" db="EMBL/GenBank/DDBJ databases">
        <title>Draft Genome sequencing of Naganishia species isolated from polar environments using Oxford Nanopore Technology.</title>
        <authorList>
            <person name="Leo P."/>
            <person name="Venkateswaran K."/>
        </authorList>
    </citation>
    <scope>NUCLEOTIDE SEQUENCE</scope>
    <source>
        <strain evidence="1">MNA-CCFEE 5261</strain>
    </source>
</reference>
<keyword evidence="2" id="KW-1185">Reference proteome</keyword>